<keyword evidence="2" id="KW-1185">Reference proteome</keyword>
<accession>A0ABP1BG33</accession>
<organism evidence="1 2">
    <name type="scientific">Sphagnum jensenii</name>
    <dbReference type="NCBI Taxonomy" id="128206"/>
    <lineage>
        <taxon>Eukaryota</taxon>
        <taxon>Viridiplantae</taxon>
        <taxon>Streptophyta</taxon>
        <taxon>Embryophyta</taxon>
        <taxon>Bryophyta</taxon>
        <taxon>Sphagnophytina</taxon>
        <taxon>Sphagnopsida</taxon>
        <taxon>Sphagnales</taxon>
        <taxon>Sphagnaceae</taxon>
        <taxon>Sphagnum</taxon>
    </lineage>
</organism>
<dbReference type="EMBL" id="OZ023705">
    <property type="protein sequence ID" value="CAK9874408.1"/>
    <property type="molecule type" value="Genomic_DNA"/>
</dbReference>
<protein>
    <submittedName>
        <fullName evidence="1">Uncharacterized protein</fullName>
    </submittedName>
</protein>
<gene>
    <name evidence="1" type="ORF">CSSPJE1EN2_LOCUS16810</name>
</gene>
<dbReference type="Gene3D" id="3.40.50.300">
    <property type="entry name" value="P-loop containing nucleotide triphosphate hydrolases"/>
    <property type="match status" value="1"/>
</dbReference>
<evidence type="ECO:0000313" key="2">
    <source>
        <dbReference type="Proteomes" id="UP001497522"/>
    </source>
</evidence>
<sequence>MATQNLATQSLYESASHPQRDVSTFLEYNTQGDVYDYPEFTELKLVALLDDDAAAAVAETSNGVPIDVNHNFNVDFVWKNTSFDHMQAAKKTFAVDETSVSGYRGVCCQECVAKPVSLIQQPPGAGKTMTSAMIVYDVAKQGQGQGITGILALSPSTNISGSLDCLYNFML</sequence>
<reference evidence="1" key="1">
    <citation type="submission" date="2024-03" db="EMBL/GenBank/DDBJ databases">
        <authorList>
            <consortium name="ELIXIR-Norway"/>
            <consortium name="Elixir Norway"/>
        </authorList>
    </citation>
    <scope>NUCLEOTIDE SEQUENCE</scope>
</reference>
<dbReference type="Proteomes" id="UP001497522">
    <property type="component" value="Chromosome 4"/>
</dbReference>
<name>A0ABP1BG33_9BRYO</name>
<dbReference type="InterPro" id="IPR027417">
    <property type="entry name" value="P-loop_NTPase"/>
</dbReference>
<evidence type="ECO:0000313" key="1">
    <source>
        <dbReference type="EMBL" id="CAK9874408.1"/>
    </source>
</evidence>
<proteinExistence type="predicted"/>